<dbReference type="InterPro" id="IPR050624">
    <property type="entry name" value="HTH-type_Tx_Regulator"/>
</dbReference>
<gene>
    <name evidence="4" type="ORF">FC093_13390</name>
</gene>
<dbReference type="PANTHER" id="PTHR43479">
    <property type="entry name" value="ACREF/ENVCD OPERON REPRESSOR-RELATED"/>
    <property type="match status" value="1"/>
</dbReference>
<dbReference type="Gene3D" id="1.10.357.10">
    <property type="entry name" value="Tetracycline Repressor, domain 2"/>
    <property type="match status" value="1"/>
</dbReference>
<dbReference type="InterPro" id="IPR036271">
    <property type="entry name" value="Tet_transcr_reg_TetR-rel_C_sf"/>
</dbReference>
<dbReference type="OrthoDB" id="9789566at2"/>
<dbReference type="PROSITE" id="PS01081">
    <property type="entry name" value="HTH_TETR_1"/>
    <property type="match status" value="1"/>
</dbReference>
<dbReference type="AlphaFoldDB" id="A0A4U3KYN2"/>
<evidence type="ECO:0000313" key="4">
    <source>
        <dbReference type="EMBL" id="TKK67738.1"/>
    </source>
</evidence>
<feature type="domain" description="HTH tetR-type" evidence="3">
    <location>
        <begin position="7"/>
        <end position="67"/>
    </location>
</feature>
<dbReference type="InterPro" id="IPR001647">
    <property type="entry name" value="HTH_TetR"/>
</dbReference>
<keyword evidence="1 2" id="KW-0238">DNA-binding</keyword>
<dbReference type="InterPro" id="IPR009057">
    <property type="entry name" value="Homeodomain-like_sf"/>
</dbReference>
<proteinExistence type="predicted"/>
<dbReference type="SUPFAM" id="SSF48498">
    <property type="entry name" value="Tetracyclin repressor-like, C-terminal domain"/>
    <property type="match status" value="1"/>
</dbReference>
<evidence type="ECO:0000313" key="5">
    <source>
        <dbReference type="Proteomes" id="UP000305848"/>
    </source>
</evidence>
<evidence type="ECO:0000256" key="2">
    <source>
        <dbReference type="PROSITE-ProRule" id="PRU00335"/>
    </source>
</evidence>
<dbReference type="PANTHER" id="PTHR43479:SF11">
    <property type="entry name" value="ACREF_ENVCD OPERON REPRESSOR-RELATED"/>
    <property type="match status" value="1"/>
</dbReference>
<accession>A0A4U3KYN2</accession>
<dbReference type="PRINTS" id="PR00455">
    <property type="entry name" value="HTHTETR"/>
</dbReference>
<dbReference type="GO" id="GO:0003677">
    <property type="term" value="F:DNA binding"/>
    <property type="evidence" value="ECO:0007669"/>
    <property type="project" value="UniProtKB-UniRule"/>
</dbReference>
<dbReference type="InterPro" id="IPR023772">
    <property type="entry name" value="DNA-bd_HTH_TetR-type_CS"/>
</dbReference>
<organism evidence="4 5">
    <name type="scientific">Ilyomonas limi</name>
    <dbReference type="NCBI Taxonomy" id="2575867"/>
    <lineage>
        <taxon>Bacteria</taxon>
        <taxon>Pseudomonadati</taxon>
        <taxon>Bacteroidota</taxon>
        <taxon>Chitinophagia</taxon>
        <taxon>Chitinophagales</taxon>
        <taxon>Chitinophagaceae</taxon>
        <taxon>Ilyomonas</taxon>
    </lineage>
</organism>
<dbReference type="Pfam" id="PF00440">
    <property type="entry name" value="TetR_N"/>
    <property type="match status" value="1"/>
</dbReference>
<protein>
    <submittedName>
        <fullName evidence="4">TetR/AcrR family transcriptional regulator</fullName>
    </submittedName>
</protein>
<dbReference type="PROSITE" id="PS50977">
    <property type="entry name" value="HTH_TETR_2"/>
    <property type="match status" value="1"/>
</dbReference>
<sequence>MESVMSVDKREHIINTAIKLFATKGFEGTSIRDLAAAADVNVAMVNYYFGSKEKLFESMVEHNVAYTRGAYDEISNDSSLAEIEKIDKIIDIYVNRIFSNREFHKVLHHEVQLNQRPELGKAISNVIGKNYQIIKSIIEAGIRKKEFRKVDVPLTIATMTGTFNSLVLSKKVGKLLMCKDSEELPYDDEKFRKRVAEHVKQMMRAHLLKND</sequence>
<evidence type="ECO:0000256" key="1">
    <source>
        <dbReference type="ARBA" id="ARBA00023125"/>
    </source>
</evidence>
<dbReference type="SUPFAM" id="SSF46689">
    <property type="entry name" value="Homeodomain-like"/>
    <property type="match status" value="1"/>
</dbReference>
<keyword evidence="5" id="KW-1185">Reference proteome</keyword>
<feature type="DNA-binding region" description="H-T-H motif" evidence="2">
    <location>
        <begin position="30"/>
        <end position="49"/>
    </location>
</feature>
<comment type="caution">
    <text evidence="4">The sequence shown here is derived from an EMBL/GenBank/DDBJ whole genome shotgun (WGS) entry which is preliminary data.</text>
</comment>
<reference evidence="4 5" key="1">
    <citation type="submission" date="2019-05" db="EMBL/GenBank/DDBJ databases">
        <title>Panacibacter sp. strain 17mud1-8 Genome sequencing and assembly.</title>
        <authorList>
            <person name="Chhetri G."/>
        </authorList>
    </citation>
    <scope>NUCLEOTIDE SEQUENCE [LARGE SCALE GENOMIC DNA]</scope>
    <source>
        <strain evidence="4 5">17mud1-8</strain>
    </source>
</reference>
<dbReference type="EMBL" id="SZQL01000010">
    <property type="protein sequence ID" value="TKK67738.1"/>
    <property type="molecule type" value="Genomic_DNA"/>
</dbReference>
<dbReference type="RefSeq" id="WP_137262303.1">
    <property type="nucleotide sequence ID" value="NZ_SZQL01000010.1"/>
</dbReference>
<name>A0A4U3KYN2_9BACT</name>
<dbReference type="Proteomes" id="UP000305848">
    <property type="component" value="Unassembled WGS sequence"/>
</dbReference>
<evidence type="ECO:0000259" key="3">
    <source>
        <dbReference type="PROSITE" id="PS50977"/>
    </source>
</evidence>